<keyword evidence="6" id="KW-1185">Reference proteome</keyword>
<dbReference type="PANTHER" id="PTHR44307:SF2">
    <property type="entry name" value="PHOSPHOETHANOLAMINE METHYLTRANSFERASE ISOFORM X1"/>
    <property type="match status" value="1"/>
</dbReference>
<evidence type="ECO:0000256" key="1">
    <source>
        <dbReference type="ARBA" id="ARBA00005189"/>
    </source>
</evidence>
<comment type="pathway">
    <text evidence="4">Phospholipid metabolism.</text>
</comment>
<evidence type="ECO:0000256" key="4">
    <source>
        <dbReference type="ARBA" id="ARBA00025707"/>
    </source>
</evidence>
<dbReference type="RefSeq" id="WP_169624720.1">
    <property type="nucleotide sequence ID" value="NZ_JABBNT010000002.1"/>
</dbReference>
<dbReference type="GO" id="GO:0032259">
    <property type="term" value="P:methylation"/>
    <property type="evidence" value="ECO:0007669"/>
    <property type="project" value="UniProtKB-KW"/>
</dbReference>
<comment type="caution">
    <text evidence="5">The sequence shown here is derived from an EMBL/GenBank/DDBJ whole genome shotgun (WGS) entry which is preliminary data.</text>
</comment>
<dbReference type="EMBL" id="JABBNT010000002">
    <property type="protein sequence ID" value="NMM44432.1"/>
    <property type="molecule type" value="Genomic_DNA"/>
</dbReference>
<dbReference type="Proteomes" id="UP000539372">
    <property type="component" value="Unassembled WGS sequence"/>
</dbReference>
<dbReference type="InterPro" id="IPR029063">
    <property type="entry name" value="SAM-dependent_MTases_sf"/>
</dbReference>
<organism evidence="5 6">
    <name type="scientific">Pacificispira spongiicola</name>
    <dbReference type="NCBI Taxonomy" id="2729598"/>
    <lineage>
        <taxon>Bacteria</taxon>
        <taxon>Pseudomonadati</taxon>
        <taxon>Pseudomonadota</taxon>
        <taxon>Alphaproteobacteria</taxon>
        <taxon>Rhodospirillales</taxon>
        <taxon>Rhodospirillaceae</taxon>
        <taxon>Pacificispira</taxon>
    </lineage>
</organism>
<evidence type="ECO:0000256" key="2">
    <source>
        <dbReference type="ARBA" id="ARBA00022603"/>
    </source>
</evidence>
<keyword evidence="3 5" id="KW-0808">Transferase</keyword>
<protein>
    <submittedName>
        <fullName evidence="5">Class I SAM-dependent methyltransferase</fullName>
    </submittedName>
</protein>
<keyword evidence="2 5" id="KW-0489">Methyltransferase</keyword>
<dbReference type="AlphaFoldDB" id="A0A7Y0DZF6"/>
<accession>A0A7Y0DZF6</accession>
<comment type="pathway">
    <text evidence="1">Lipid metabolism.</text>
</comment>
<reference evidence="5 6" key="1">
    <citation type="submission" date="2020-04" db="EMBL/GenBank/DDBJ databases">
        <title>Rhodospirillaceae bacterium KN72 isolated from deep sea.</title>
        <authorList>
            <person name="Zhang D.-C."/>
        </authorList>
    </citation>
    <scope>NUCLEOTIDE SEQUENCE [LARGE SCALE GENOMIC DNA]</scope>
    <source>
        <strain evidence="5 6">KN72</strain>
    </source>
</reference>
<evidence type="ECO:0000313" key="5">
    <source>
        <dbReference type="EMBL" id="NMM44432.1"/>
    </source>
</evidence>
<evidence type="ECO:0000256" key="3">
    <source>
        <dbReference type="ARBA" id="ARBA00022679"/>
    </source>
</evidence>
<gene>
    <name evidence="5" type="ORF">HH303_08070</name>
</gene>
<dbReference type="Gene3D" id="3.40.50.150">
    <property type="entry name" value="Vaccinia Virus protein VP39"/>
    <property type="match status" value="1"/>
</dbReference>
<evidence type="ECO:0000313" key="6">
    <source>
        <dbReference type="Proteomes" id="UP000539372"/>
    </source>
</evidence>
<dbReference type="Pfam" id="PF13489">
    <property type="entry name" value="Methyltransf_23"/>
    <property type="match status" value="1"/>
</dbReference>
<name>A0A7Y0DZF6_9PROT</name>
<sequence>MAFRGKKDNYIPLSTRFQAWWDGVDARELAEYKRLRSAAPDPLAIEVDEEPDEDDGKRWPERRVAFCRRLFDIAEEDETVQPGGADYTLWLVKPMSLNSEQNAADLSAGLGGGTRKVSKELGLYIDGYESDPELAELAMELSRRHGMDKKVAVTPFDPDDFTLPAGRYNGILTRERAYRIRNKAKYLETICNALRPRGHIILTDFVLASPNDELSPIVEAWKDREAAEFTLWTADDYRKTLTAQRMDVRIIKDETEEFRQILLKAWTKLATSLDKGELTREFVNTMMHEAEYWLILIKAMEMGKIKYYRFHGIRGGETM</sequence>
<proteinExistence type="predicted"/>
<dbReference type="SUPFAM" id="SSF53335">
    <property type="entry name" value="S-adenosyl-L-methionine-dependent methyltransferases"/>
    <property type="match status" value="1"/>
</dbReference>
<dbReference type="GO" id="GO:0008168">
    <property type="term" value="F:methyltransferase activity"/>
    <property type="evidence" value="ECO:0007669"/>
    <property type="project" value="UniProtKB-KW"/>
</dbReference>
<dbReference type="PANTHER" id="PTHR44307">
    <property type="entry name" value="PHOSPHOETHANOLAMINE METHYLTRANSFERASE"/>
    <property type="match status" value="1"/>
</dbReference>